<dbReference type="PANTHER" id="PTHR43163:SF8">
    <property type="entry name" value="D,D-DIPEPTIDE TRANSPORT SYSTEM PERMEASE PROTEIN DDPB-RELATED"/>
    <property type="match status" value="1"/>
</dbReference>
<sequence length="367" mass="40171">MTGRAEQGGPETVRPSRSGARQASPGRIRLKRAGMMALRTLGSLAVTFLGLLIITFLIGRVLPIDPVLAAVGDRAPADVYDRVYHEMGLHLPLYQQFFDYVMRVFQGDFGTSVLTSRPVLDDIVRVFPATLELATIATILGVLLGVPMGVLAAVHRGRWPDHCVRVLGLFGYSLPVFWLGLVGLLLFYMKLDWVGGPGRLDAAMEDFFEPVTGLILVDALLQGDMEVFRNAVSHITLPAALLAYFSLAYIARMTRSFMLEQLAQEYVLTARVKGVSEARVIWRHALGNVMVPLITVIALSYAHLLEGSVLTETVFAWPGLGSYITSSLLNADMNAVLGGTIIVGGVFIGINLLSDLLYRLFDPRARR</sequence>
<evidence type="ECO:0000256" key="7">
    <source>
        <dbReference type="RuleBase" id="RU363032"/>
    </source>
</evidence>
<evidence type="ECO:0000259" key="9">
    <source>
        <dbReference type="PROSITE" id="PS50928"/>
    </source>
</evidence>
<keyword evidence="2 7" id="KW-0813">Transport</keyword>
<evidence type="ECO:0000256" key="1">
    <source>
        <dbReference type="ARBA" id="ARBA00004651"/>
    </source>
</evidence>
<evidence type="ECO:0000256" key="8">
    <source>
        <dbReference type="SAM" id="MobiDB-lite"/>
    </source>
</evidence>
<feature type="transmembrane region" description="Helical" evidence="7">
    <location>
        <begin position="37"/>
        <end position="58"/>
    </location>
</feature>
<dbReference type="PROSITE" id="PS50928">
    <property type="entry name" value="ABC_TM1"/>
    <property type="match status" value="1"/>
</dbReference>
<feature type="transmembrane region" description="Helical" evidence="7">
    <location>
        <begin position="335"/>
        <end position="358"/>
    </location>
</feature>
<feature type="region of interest" description="Disordered" evidence="8">
    <location>
        <begin position="1"/>
        <end position="24"/>
    </location>
</feature>
<dbReference type="InterPro" id="IPR035906">
    <property type="entry name" value="MetI-like_sf"/>
</dbReference>
<feature type="transmembrane region" description="Helical" evidence="7">
    <location>
        <begin position="231"/>
        <end position="251"/>
    </location>
</feature>
<keyword evidence="4 7" id="KW-0812">Transmembrane</keyword>
<evidence type="ECO:0000313" key="10">
    <source>
        <dbReference type="EMBL" id="MBB6208813.1"/>
    </source>
</evidence>
<dbReference type="Pfam" id="PF00528">
    <property type="entry name" value="BPD_transp_1"/>
    <property type="match status" value="1"/>
</dbReference>
<dbReference type="RefSeq" id="WP_416046492.1">
    <property type="nucleotide sequence ID" value="NZ_JACIIX010000001.1"/>
</dbReference>
<accession>A0A7W9ZCP9</accession>
<evidence type="ECO:0000256" key="5">
    <source>
        <dbReference type="ARBA" id="ARBA00022989"/>
    </source>
</evidence>
<dbReference type="InterPro" id="IPR000515">
    <property type="entry name" value="MetI-like"/>
</dbReference>
<dbReference type="Proteomes" id="UP000544872">
    <property type="component" value="Unassembled WGS sequence"/>
</dbReference>
<evidence type="ECO:0000256" key="3">
    <source>
        <dbReference type="ARBA" id="ARBA00022475"/>
    </source>
</evidence>
<dbReference type="GO" id="GO:0005886">
    <property type="term" value="C:plasma membrane"/>
    <property type="evidence" value="ECO:0007669"/>
    <property type="project" value="UniProtKB-SubCell"/>
</dbReference>
<comment type="subcellular location">
    <subcellularLocation>
        <location evidence="1 7">Cell membrane</location>
        <topology evidence="1 7">Multi-pass membrane protein</topology>
    </subcellularLocation>
</comment>
<keyword evidence="11" id="KW-1185">Reference proteome</keyword>
<dbReference type="SUPFAM" id="SSF161098">
    <property type="entry name" value="MetI-like"/>
    <property type="match status" value="1"/>
</dbReference>
<dbReference type="Gene3D" id="1.10.3720.10">
    <property type="entry name" value="MetI-like"/>
    <property type="match status" value="1"/>
</dbReference>
<keyword evidence="6 7" id="KW-0472">Membrane</keyword>
<feature type="transmembrane region" description="Helical" evidence="7">
    <location>
        <begin position="133"/>
        <end position="154"/>
    </location>
</feature>
<gene>
    <name evidence="10" type="ORF">FHS48_000194</name>
</gene>
<feature type="domain" description="ABC transmembrane type-1" evidence="9">
    <location>
        <begin position="127"/>
        <end position="358"/>
    </location>
</feature>
<proteinExistence type="inferred from homology"/>
<name>A0A7W9ZCP9_NOVIT</name>
<dbReference type="PANTHER" id="PTHR43163">
    <property type="entry name" value="DIPEPTIDE TRANSPORT SYSTEM PERMEASE PROTEIN DPPB-RELATED"/>
    <property type="match status" value="1"/>
</dbReference>
<organism evidence="10 11">
    <name type="scientific">Novispirillum itersonii</name>
    <name type="common">Aquaspirillum itersonii</name>
    <dbReference type="NCBI Taxonomy" id="189"/>
    <lineage>
        <taxon>Bacteria</taxon>
        <taxon>Pseudomonadati</taxon>
        <taxon>Pseudomonadota</taxon>
        <taxon>Alphaproteobacteria</taxon>
        <taxon>Rhodospirillales</taxon>
        <taxon>Novispirillaceae</taxon>
        <taxon>Novispirillum</taxon>
    </lineage>
</organism>
<dbReference type="GO" id="GO:0071916">
    <property type="term" value="F:dipeptide transmembrane transporter activity"/>
    <property type="evidence" value="ECO:0007669"/>
    <property type="project" value="TreeGrafter"/>
</dbReference>
<evidence type="ECO:0000313" key="11">
    <source>
        <dbReference type="Proteomes" id="UP000544872"/>
    </source>
</evidence>
<evidence type="ECO:0000256" key="6">
    <source>
        <dbReference type="ARBA" id="ARBA00023136"/>
    </source>
</evidence>
<feature type="transmembrane region" description="Helical" evidence="7">
    <location>
        <begin position="285"/>
        <end position="304"/>
    </location>
</feature>
<dbReference type="Pfam" id="PF19300">
    <property type="entry name" value="BPD_transp_1_N"/>
    <property type="match status" value="1"/>
</dbReference>
<evidence type="ECO:0000256" key="4">
    <source>
        <dbReference type="ARBA" id="ARBA00022692"/>
    </source>
</evidence>
<dbReference type="InterPro" id="IPR045621">
    <property type="entry name" value="BPD_transp_1_N"/>
</dbReference>
<protein>
    <submittedName>
        <fullName evidence="10">Peptide/nickel transport system permease protein</fullName>
    </submittedName>
</protein>
<comment type="similarity">
    <text evidence="7">Belongs to the binding-protein-dependent transport system permease family.</text>
</comment>
<dbReference type="CDD" id="cd06261">
    <property type="entry name" value="TM_PBP2"/>
    <property type="match status" value="1"/>
</dbReference>
<comment type="caution">
    <text evidence="10">The sequence shown here is derived from an EMBL/GenBank/DDBJ whole genome shotgun (WGS) entry which is preliminary data.</text>
</comment>
<feature type="transmembrane region" description="Helical" evidence="7">
    <location>
        <begin position="166"/>
        <end position="189"/>
    </location>
</feature>
<dbReference type="AlphaFoldDB" id="A0A7W9ZCP9"/>
<reference evidence="10 11" key="1">
    <citation type="submission" date="2020-08" db="EMBL/GenBank/DDBJ databases">
        <title>Genomic Encyclopedia of Type Strains, Phase IV (KMG-IV): sequencing the most valuable type-strain genomes for metagenomic binning, comparative biology and taxonomic classification.</title>
        <authorList>
            <person name="Goeker M."/>
        </authorList>
    </citation>
    <scope>NUCLEOTIDE SEQUENCE [LARGE SCALE GENOMIC DNA]</scope>
    <source>
        <strain evidence="10 11">DSM 11590</strain>
    </source>
</reference>
<evidence type="ECO:0000256" key="2">
    <source>
        <dbReference type="ARBA" id="ARBA00022448"/>
    </source>
</evidence>
<keyword evidence="5 7" id="KW-1133">Transmembrane helix</keyword>
<dbReference type="EMBL" id="JACIIX010000001">
    <property type="protein sequence ID" value="MBB6208813.1"/>
    <property type="molecule type" value="Genomic_DNA"/>
</dbReference>
<keyword evidence="3" id="KW-1003">Cell membrane</keyword>